<dbReference type="Gene3D" id="2.60.40.420">
    <property type="entry name" value="Cupredoxins - blue copper proteins"/>
    <property type="match status" value="1"/>
</dbReference>
<dbReference type="STRING" id="314344.AL013_06605"/>
<accession>Q0F0T9</accession>
<keyword evidence="3" id="KW-1185">Reference proteome</keyword>
<dbReference type="RefSeq" id="WP_009849915.1">
    <property type="nucleotide sequence ID" value="NZ_DS022294.1"/>
</dbReference>
<evidence type="ECO:0000313" key="2">
    <source>
        <dbReference type="EMBL" id="EAU55452.1"/>
    </source>
</evidence>
<dbReference type="OrthoDB" id="9800141at2"/>
<feature type="domain" description="EfeO-type cupredoxin-like" evidence="1">
    <location>
        <begin position="12"/>
        <end position="116"/>
    </location>
</feature>
<reference evidence="2 3" key="1">
    <citation type="submission" date="2006-09" db="EMBL/GenBank/DDBJ databases">
        <authorList>
            <person name="Emerson D."/>
            <person name="Ferriera S."/>
            <person name="Johnson J."/>
            <person name="Kravitz S."/>
            <person name="Halpern A."/>
            <person name="Remington K."/>
            <person name="Beeson K."/>
            <person name="Tran B."/>
            <person name="Rogers Y.-H."/>
            <person name="Friedman R."/>
            <person name="Venter J.C."/>
        </authorList>
    </citation>
    <scope>NUCLEOTIDE SEQUENCE [LARGE SCALE GENOMIC DNA]</scope>
    <source>
        <strain evidence="2 3">PV-1</strain>
    </source>
</reference>
<evidence type="ECO:0000313" key="3">
    <source>
        <dbReference type="Proteomes" id="UP000005297"/>
    </source>
</evidence>
<dbReference type="InterPro" id="IPR008972">
    <property type="entry name" value="Cupredoxin"/>
</dbReference>
<dbReference type="SUPFAM" id="SSF49503">
    <property type="entry name" value="Cupredoxins"/>
    <property type="match status" value="1"/>
</dbReference>
<dbReference type="EMBL" id="AATS01000003">
    <property type="protein sequence ID" value="EAU55452.1"/>
    <property type="molecule type" value="Genomic_DNA"/>
</dbReference>
<dbReference type="Proteomes" id="UP000005297">
    <property type="component" value="Unassembled WGS sequence"/>
</dbReference>
<sequence>MIVINLTGLLLIAFIIWWFWLYRPSAGVAATPGQIIEIRVKDGVYEPSLIEASLGKGISLRFIREDAAACAEQVLFPDLGIRKELPLGKPVIIRLVPDQVGDFTFQCQMGMYRGTLRVLNQ</sequence>
<evidence type="ECO:0000259" key="1">
    <source>
        <dbReference type="Pfam" id="PF13473"/>
    </source>
</evidence>
<dbReference type="Pfam" id="PF13473">
    <property type="entry name" value="Cupredoxin_1"/>
    <property type="match status" value="1"/>
</dbReference>
<proteinExistence type="predicted"/>
<dbReference type="AlphaFoldDB" id="Q0F0T9"/>
<gene>
    <name evidence="2" type="ORF">SPV1_11986</name>
</gene>
<comment type="caution">
    <text evidence="2">The sequence shown here is derived from an EMBL/GenBank/DDBJ whole genome shotgun (WGS) entry which is preliminary data.</text>
</comment>
<organism evidence="2 3">
    <name type="scientific">Mariprofundus ferrooxydans PV-1</name>
    <dbReference type="NCBI Taxonomy" id="314345"/>
    <lineage>
        <taxon>Bacteria</taxon>
        <taxon>Pseudomonadati</taxon>
        <taxon>Pseudomonadota</taxon>
        <taxon>Candidatius Mariprofundia</taxon>
        <taxon>Mariprofundales</taxon>
        <taxon>Mariprofundaceae</taxon>
        <taxon>Mariprofundus</taxon>
    </lineage>
</organism>
<name>Q0F0T9_9PROT</name>
<dbReference type="InParanoid" id="Q0F0T9"/>
<dbReference type="InterPro" id="IPR028096">
    <property type="entry name" value="EfeO_Cupredoxin"/>
</dbReference>
<protein>
    <recommendedName>
        <fullName evidence="1">EfeO-type cupredoxin-like domain-containing protein</fullName>
    </recommendedName>
</protein>
<dbReference type="HOGENOM" id="CLU_131523_0_0_0"/>
<dbReference type="eggNOG" id="COG4633">
    <property type="taxonomic scope" value="Bacteria"/>
</dbReference>